<dbReference type="PANTHER" id="PTHR39430:SF1">
    <property type="entry name" value="PROTEASE"/>
    <property type="match status" value="1"/>
</dbReference>
<evidence type="ECO:0000256" key="1">
    <source>
        <dbReference type="SAM" id="Phobius"/>
    </source>
</evidence>
<dbReference type="EMBL" id="JADIKF010000040">
    <property type="protein sequence ID" value="MBM7132311.1"/>
    <property type="molecule type" value="Genomic_DNA"/>
</dbReference>
<feature type="domain" description="CAAX prenyl protease 2/Lysostaphin resistance protein A-like" evidence="2">
    <location>
        <begin position="103"/>
        <end position="195"/>
    </location>
</feature>
<feature type="transmembrane region" description="Helical" evidence="1">
    <location>
        <begin position="29"/>
        <end position="51"/>
    </location>
</feature>
<dbReference type="PANTHER" id="PTHR39430">
    <property type="entry name" value="MEMBRANE-ASSOCIATED PROTEASE-RELATED"/>
    <property type="match status" value="1"/>
</dbReference>
<keyword evidence="1" id="KW-1133">Transmembrane helix</keyword>
<comment type="caution">
    <text evidence="3">The sequence shown here is derived from an EMBL/GenBank/DDBJ whole genome shotgun (WGS) entry which is preliminary data.</text>
</comment>
<evidence type="ECO:0000313" key="4">
    <source>
        <dbReference type="Proteomes" id="UP001430193"/>
    </source>
</evidence>
<keyword evidence="3" id="KW-0482">Metalloprotease</keyword>
<dbReference type="Pfam" id="PF02517">
    <property type="entry name" value="Rce1-like"/>
    <property type="match status" value="1"/>
</dbReference>
<sequence length="268" mass="28590">MMFGIGYAARAGLEPTGWLAKTSSPVQRAVAHLILELVPMVLSYLILVLLIERRPVRELSPRAIVTRGIPGFIGGVVLFSVVVGLLWMFGSYHVMGTNPGVDWLPDVLVAGVAAGIGEEVLTRGVLFRVTEEGLGTWWALVISAAFFGIAHIFNPAATWWSSAAIAIEAGILLALLYLVTRSLWACIGLHAAWNITQGTIYGIPVSGGQAHGWLISNRTGPEWLSGGAFGAEASVVALATCSLVSVALLVVACRRQLIVPPSWRRKKA</sequence>
<keyword evidence="3" id="KW-0645">Protease</keyword>
<feature type="transmembrane region" description="Helical" evidence="1">
    <location>
        <begin position="235"/>
        <end position="257"/>
    </location>
</feature>
<dbReference type="GO" id="GO:0008237">
    <property type="term" value="F:metallopeptidase activity"/>
    <property type="evidence" value="ECO:0007669"/>
    <property type="project" value="UniProtKB-KW"/>
</dbReference>
<keyword evidence="3" id="KW-0378">Hydrolase</keyword>
<feature type="transmembrane region" description="Helical" evidence="1">
    <location>
        <begin position="134"/>
        <end position="153"/>
    </location>
</feature>
<keyword evidence="1" id="KW-0812">Transmembrane</keyword>
<evidence type="ECO:0000259" key="2">
    <source>
        <dbReference type="Pfam" id="PF02517"/>
    </source>
</evidence>
<evidence type="ECO:0000313" key="3">
    <source>
        <dbReference type="EMBL" id="MBM7132311.1"/>
    </source>
</evidence>
<dbReference type="InterPro" id="IPR003675">
    <property type="entry name" value="Rce1/LyrA-like_dom"/>
</dbReference>
<feature type="transmembrane region" description="Helical" evidence="1">
    <location>
        <begin position="159"/>
        <end position="179"/>
    </location>
</feature>
<reference evidence="3" key="1">
    <citation type="submission" date="2020-10" db="EMBL/GenBank/DDBJ databases">
        <title>Phylogeny of dyella-like bacteria.</title>
        <authorList>
            <person name="Fu J."/>
        </authorList>
    </citation>
    <scope>NUCLEOTIDE SEQUENCE</scope>
    <source>
        <strain evidence="3">DHON07</strain>
    </source>
</reference>
<gene>
    <name evidence="3" type="ORF">ISS99_22495</name>
</gene>
<proteinExistence type="predicted"/>
<name>A0ABS2KMG6_9GAMM</name>
<keyword evidence="4" id="KW-1185">Reference proteome</keyword>
<protein>
    <submittedName>
        <fullName evidence="3">CPBP family intramembrane metalloprotease</fullName>
    </submittedName>
</protein>
<organism evidence="3 4">
    <name type="scientific">Dyella mobilis</name>
    <dbReference type="NCBI Taxonomy" id="1849582"/>
    <lineage>
        <taxon>Bacteria</taxon>
        <taxon>Pseudomonadati</taxon>
        <taxon>Pseudomonadota</taxon>
        <taxon>Gammaproteobacteria</taxon>
        <taxon>Lysobacterales</taxon>
        <taxon>Rhodanobacteraceae</taxon>
        <taxon>Dyella</taxon>
    </lineage>
</organism>
<feature type="transmembrane region" description="Helical" evidence="1">
    <location>
        <begin position="72"/>
        <end position="95"/>
    </location>
</feature>
<keyword evidence="1" id="KW-0472">Membrane</keyword>
<feature type="transmembrane region" description="Helical" evidence="1">
    <location>
        <begin position="107"/>
        <end position="127"/>
    </location>
</feature>
<accession>A0ABS2KMG6</accession>
<feature type="transmembrane region" description="Helical" evidence="1">
    <location>
        <begin position="191"/>
        <end position="215"/>
    </location>
</feature>
<dbReference type="Proteomes" id="UP001430193">
    <property type="component" value="Unassembled WGS sequence"/>
</dbReference>